<gene>
    <name evidence="3" type="ORF">SYNPS1DRAFT_14177</name>
</gene>
<dbReference type="SMART" id="SM00829">
    <property type="entry name" value="PKS_ER"/>
    <property type="match status" value="1"/>
</dbReference>
<dbReference type="OrthoDB" id="809632at2759"/>
<dbReference type="InterPro" id="IPR036291">
    <property type="entry name" value="NAD(P)-bd_dom_sf"/>
</dbReference>
<dbReference type="SUPFAM" id="SSF50129">
    <property type="entry name" value="GroES-like"/>
    <property type="match status" value="1"/>
</dbReference>
<keyword evidence="1" id="KW-0560">Oxidoreductase</keyword>
<dbReference type="PANTHER" id="PTHR43205">
    <property type="entry name" value="PROSTAGLANDIN REDUCTASE"/>
    <property type="match status" value="1"/>
</dbReference>
<dbReference type="GO" id="GO:0016628">
    <property type="term" value="F:oxidoreductase activity, acting on the CH-CH group of donors, NAD or NADP as acceptor"/>
    <property type="evidence" value="ECO:0007669"/>
    <property type="project" value="InterPro"/>
</dbReference>
<evidence type="ECO:0000313" key="3">
    <source>
        <dbReference type="EMBL" id="RKP26440.1"/>
    </source>
</evidence>
<dbReference type="FunFam" id="3.40.50.720:FF:000121">
    <property type="entry name" value="Prostaglandin reductase 2"/>
    <property type="match status" value="1"/>
</dbReference>
<reference evidence="4" key="1">
    <citation type="journal article" date="2018" name="Nat. Microbiol.">
        <title>Leveraging single-cell genomics to expand the fungal tree of life.</title>
        <authorList>
            <person name="Ahrendt S.R."/>
            <person name="Quandt C.A."/>
            <person name="Ciobanu D."/>
            <person name="Clum A."/>
            <person name="Salamov A."/>
            <person name="Andreopoulos B."/>
            <person name="Cheng J.F."/>
            <person name="Woyke T."/>
            <person name="Pelin A."/>
            <person name="Henrissat B."/>
            <person name="Reynolds N.K."/>
            <person name="Benny G.L."/>
            <person name="Smith M.E."/>
            <person name="James T.Y."/>
            <person name="Grigoriev I.V."/>
        </authorList>
    </citation>
    <scope>NUCLEOTIDE SEQUENCE [LARGE SCALE GENOMIC DNA]</scope>
    <source>
        <strain evidence="4">Benny S71-1</strain>
    </source>
</reference>
<dbReference type="InterPro" id="IPR020843">
    <property type="entry name" value="ER"/>
</dbReference>
<dbReference type="SUPFAM" id="SSF51735">
    <property type="entry name" value="NAD(P)-binding Rossmann-fold domains"/>
    <property type="match status" value="1"/>
</dbReference>
<dbReference type="InterPro" id="IPR011032">
    <property type="entry name" value="GroES-like_sf"/>
</dbReference>
<feature type="domain" description="Enoyl reductase (ER)" evidence="2">
    <location>
        <begin position="23"/>
        <end position="342"/>
    </location>
</feature>
<dbReference type="InterPro" id="IPR013149">
    <property type="entry name" value="ADH-like_C"/>
</dbReference>
<dbReference type="CDD" id="cd05288">
    <property type="entry name" value="PGDH"/>
    <property type="match status" value="1"/>
</dbReference>
<sequence length="351" mass="37699">MSAAIAKENTQIRFVKRPTGLYDPADTFKVVKEPVPQPKDGQVLVRIIYLSLDPAMRGWMNDTRSYVPPVGINDVMRGSAVGEVVESKSDALKVGDIVTGTFGWQEYAAVDAKQATPWHPGSELPGVPLSKAFTVLNMTGMTAYFGLLDVTDPQPGETVVVSGAAGATGSLVVQIAKIKGCRVVGIAGGEEKCRYLKEELGVDAALDYRSSTFKQDFAAATPDYVNVFFDNVGGDILDTVLGRLAKGARISICGAISQYNATEAEARGPRNYTSLIAQRAKMQGFIVFDYADRYGEAAKEYIQWLKEGKLKVAVDIQEDGVTCAPEASLKLFKGGNKGKLLVKVGSEPGEQ</sequence>
<evidence type="ECO:0000256" key="1">
    <source>
        <dbReference type="ARBA" id="ARBA00023002"/>
    </source>
</evidence>
<dbReference type="Pfam" id="PF00107">
    <property type="entry name" value="ADH_zinc_N"/>
    <property type="match status" value="1"/>
</dbReference>
<name>A0A4P9Z4F6_9FUNG</name>
<evidence type="ECO:0000259" key="2">
    <source>
        <dbReference type="SMART" id="SM00829"/>
    </source>
</evidence>
<accession>A0A4P9Z4F6</accession>
<proteinExistence type="predicted"/>
<dbReference type="InterPro" id="IPR041694">
    <property type="entry name" value="ADH_N_2"/>
</dbReference>
<organism evidence="3 4">
    <name type="scientific">Syncephalis pseudoplumigaleata</name>
    <dbReference type="NCBI Taxonomy" id="1712513"/>
    <lineage>
        <taxon>Eukaryota</taxon>
        <taxon>Fungi</taxon>
        <taxon>Fungi incertae sedis</taxon>
        <taxon>Zoopagomycota</taxon>
        <taxon>Zoopagomycotina</taxon>
        <taxon>Zoopagomycetes</taxon>
        <taxon>Zoopagales</taxon>
        <taxon>Piptocephalidaceae</taxon>
        <taxon>Syncephalis</taxon>
    </lineage>
</organism>
<dbReference type="Proteomes" id="UP000278143">
    <property type="component" value="Unassembled WGS sequence"/>
</dbReference>
<evidence type="ECO:0000313" key="4">
    <source>
        <dbReference type="Proteomes" id="UP000278143"/>
    </source>
</evidence>
<dbReference type="Gene3D" id="3.90.180.10">
    <property type="entry name" value="Medium-chain alcohol dehydrogenases, catalytic domain"/>
    <property type="match status" value="1"/>
</dbReference>
<dbReference type="EMBL" id="KZ989425">
    <property type="protein sequence ID" value="RKP26440.1"/>
    <property type="molecule type" value="Genomic_DNA"/>
</dbReference>
<dbReference type="Gene3D" id="3.40.50.720">
    <property type="entry name" value="NAD(P)-binding Rossmann-like Domain"/>
    <property type="match status" value="1"/>
</dbReference>
<dbReference type="AlphaFoldDB" id="A0A4P9Z4F6"/>
<dbReference type="Pfam" id="PF16884">
    <property type="entry name" value="ADH_N_2"/>
    <property type="match status" value="1"/>
</dbReference>
<keyword evidence="4" id="KW-1185">Reference proteome</keyword>
<dbReference type="InterPro" id="IPR045010">
    <property type="entry name" value="MDR_fam"/>
</dbReference>
<protein>
    <submittedName>
        <fullName evidence="3">Putative dehydrogenase</fullName>
    </submittedName>
</protein>
<dbReference type="PANTHER" id="PTHR43205:SF42">
    <property type="entry name" value="ALCOHOL DEHYDROGENASE, ZINC-CONTAINING (AFU_ORTHOLOGUE AFUA_7G04530)"/>
    <property type="match status" value="1"/>
</dbReference>